<feature type="transmembrane region" description="Helical" evidence="7">
    <location>
        <begin position="102"/>
        <end position="126"/>
    </location>
</feature>
<feature type="transmembrane region" description="Helical" evidence="7">
    <location>
        <begin position="35"/>
        <end position="57"/>
    </location>
</feature>
<organism evidence="9 10">
    <name type="scientific">Ammonicoccus fulvus</name>
    <dbReference type="NCBI Taxonomy" id="3138240"/>
    <lineage>
        <taxon>Bacteria</taxon>
        <taxon>Bacillati</taxon>
        <taxon>Actinomycetota</taxon>
        <taxon>Actinomycetes</taxon>
        <taxon>Propionibacteriales</taxon>
        <taxon>Propionibacteriaceae</taxon>
        <taxon>Ammonicoccus</taxon>
    </lineage>
</organism>
<feature type="transmembrane region" description="Helical" evidence="7">
    <location>
        <begin position="161"/>
        <end position="180"/>
    </location>
</feature>
<dbReference type="PROSITE" id="PS50928">
    <property type="entry name" value="ABC_TM1"/>
    <property type="match status" value="1"/>
</dbReference>
<proteinExistence type="inferred from homology"/>
<comment type="subcellular location">
    <subcellularLocation>
        <location evidence="1 7">Cell membrane</location>
        <topology evidence="1 7">Multi-pass membrane protein</topology>
    </subcellularLocation>
</comment>
<dbReference type="Gene3D" id="1.10.3720.10">
    <property type="entry name" value="MetI-like"/>
    <property type="match status" value="1"/>
</dbReference>
<evidence type="ECO:0000256" key="1">
    <source>
        <dbReference type="ARBA" id="ARBA00004651"/>
    </source>
</evidence>
<dbReference type="Pfam" id="PF00528">
    <property type="entry name" value="BPD_transp_1"/>
    <property type="match status" value="1"/>
</dbReference>
<feature type="transmembrane region" description="Helical" evidence="7">
    <location>
        <begin position="264"/>
        <end position="287"/>
    </location>
</feature>
<dbReference type="InterPro" id="IPR000515">
    <property type="entry name" value="MetI-like"/>
</dbReference>
<evidence type="ECO:0000256" key="5">
    <source>
        <dbReference type="ARBA" id="ARBA00022989"/>
    </source>
</evidence>
<keyword evidence="5 7" id="KW-1133">Transmembrane helix</keyword>
<evidence type="ECO:0000256" key="7">
    <source>
        <dbReference type="RuleBase" id="RU363032"/>
    </source>
</evidence>
<reference evidence="9 10" key="1">
    <citation type="submission" date="2024-04" db="EMBL/GenBank/DDBJ databases">
        <title>Isolation of an actinomycete strain from pig manure.</title>
        <authorList>
            <person name="Gong T."/>
            <person name="Yu Z."/>
            <person name="An M."/>
            <person name="Wei C."/>
            <person name="Yang W."/>
            <person name="Liu L."/>
        </authorList>
    </citation>
    <scope>NUCLEOTIDE SEQUENCE [LARGE SCALE GENOMIC DNA]</scope>
    <source>
        <strain evidence="9 10">ZF39</strain>
    </source>
</reference>
<keyword evidence="6 7" id="KW-0472">Membrane</keyword>
<feature type="domain" description="ABC transmembrane type-1" evidence="8">
    <location>
        <begin position="98"/>
        <end position="287"/>
    </location>
</feature>
<dbReference type="PANTHER" id="PTHR43386:SF25">
    <property type="entry name" value="PEPTIDE ABC TRANSPORTER PERMEASE PROTEIN"/>
    <property type="match status" value="1"/>
</dbReference>
<evidence type="ECO:0000313" key="10">
    <source>
        <dbReference type="Proteomes" id="UP001442841"/>
    </source>
</evidence>
<dbReference type="SUPFAM" id="SSF161098">
    <property type="entry name" value="MetI-like"/>
    <property type="match status" value="1"/>
</dbReference>
<sequence>MTTTPTTTPDPAAAPMAAAAVTPSQNRKRWLAHPVPVLISAVWLLVLLALIIVQPFLPLPDPTRTDYRAIMAPPGHPAHILGTDEIGRDILARLIVGARVSLTVGVAAVAVATGVGTLLGLIAGYFGGIVNRVISAFIDILLAFPALVALIALGVFMGPGLLTIIIGIGLVMSPAMARVARSATMLFANRDFVTAARGMGMGHVRILIREILPNVVVPVISYAMVLVAVAIVAEASLSFLGLGVPPPASSWGSMMGSGRAELSTAPHIVLLPALVMFITLLALNFLAEYFGKRFDIKEAAL</sequence>
<dbReference type="CDD" id="cd06261">
    <property type="entry name" value="TM_PBP2"/>
    <property type="match status" value="1"/>
</dbReference>
<feature type="transmembrane region" description="Helical" evidence="7">
    <location>
        <begin position="215"/>
        <end position="244"/>
    </location>
</feature>
<evidence type="ECO:0000256" key="2">
    <source>
        <dbReference type="ARBA" id="ARBA00022448"/>
    </source>
</evidence>
<evidence type="ECO:0000256" key="3">
    <source>
        <dbReference type="ARBA" id="ARBA00022475"/>
    </source>
</evidence>
<dbReference type="PANTHER" id="PTHR43386">
    <property type="entry name" value="OLIGOPEPTIDE TRANSPORT SYSTEM PERMEASE PROTEIN APPC"/>
    <property type="match status" value="1"/>
</dbReference>
<evidence type="ECO:0000256" key="4">
    <source>
        <dbReference type="ARBA" id="ARBA00022692"/>
    </source>
</evidence>
<name>A0ABZ3FJ99_9ACTN</name>
<keyword evidence="2 7" id="KW-0813">Transport</keyword>
<dbReference type="RefSeq" id="WP_425307521.1">
    <property type="nucleotide sequence ID" value="NZ_CP154795.1"/>
</dbReference>
<accession>A0ABZ3FJ99</accession>
<evidence type="ECO:0000259" key="8">
    <source>
        <dbReference type="PROSITE" id="PS50928"/>
    </source>
</evidence>
<keyword evidence="3" id="KW-1003">Cell membrane</keyword>
<dbReference type="InterPro" id="IPR035906">
    <property type="entry name" value="MetI-like_sf"/>
</dbReference>
<gene>
    <name evidence="9" type="ORF">AADG42_01740</name>
</gene>
<protein>
    <submittedName>
        <fullName evidence="9">ABC transporter permease</fullName>
    </submittedName>
</protein>
<evidence type="ECO:0000313" key="9">
    <source>
        <dbReference type="EMBL" id="XAN06082.1"/>
    </source>
</evidence>
<dbReference type="InterPro" id="IPR050366">
    <property type="entry name" value="BP-dependent_transpt_permease"/>
</dbReference>
<feature type="transmembrane region" description="Helical" evidence="7">
    <location>
        <begin position="133"/>
        <end position="155"/>
    </location>
</feature>
<keyword evidence="10" id="KW-1185">Reference proteome</keyword>
<keyword evidence="4 7" id="KW-0812">Transmembrane</keyword>
<dbReference type="EMBL" id="CP154795">
    <property type="protein sequence ID" value="XAN06082.1"/>
    <property type="molecule type" value="Genomic_DNA"/>
</dbReference>
<evidence type="ECO:0000256" key="6">
    <source>
        <dbReference type="ARBA" id="ARBA00023136"/>
    </source>
</evidence>
<dbReference type="Proteomes" id="UP001442841">
    <property type="component" value="Chromosome"/>
</dbReference>
<comment type="similarity">
    <text evidence="7">Belongs to the binding-protein-dependent transport system permease family.</text>
</comment>